<evidence type="ECO:0000259" key="1">
    <source>
        <dbReference type="Pfam" id="PF14547"/>
    </source>
</evidence>
<dbReference type="SUPFAM" id="SSF47699">
    <property type="entry name" value="Bifunctional inhibitor/lipid-transfer protein/seed storage 2S albumin"/>
    <property type="match status" value="1"/>
</dbReference>
<comment type="caution">
    <text evidence="2">The sequence shown here is derived from an EMBL/GenBank/DDBJ whole genome shotgun (WGS) entry which is preliminary data.</text>
</comment>
<dbReference type="Gene3D" id="1.10.110.10">
    <property type="entry name" value="Plant lipid-transfer and hydrophobic proteins"/>
    <property type="match status" value="1"/>
</dbReference>
<proteinExistence type="predicted"/>
<protein>
    <recommendedName>
        <fullName evidence="1">Hydrophobic seed protein domain-containing protein</fullName>
    </recommendedName>
</protein>
<organism evidence="2 3">
    <name type="scientific">Ceratopteris richardii</name>
    <name type="common">Triangle waterfern</name>
    <dbReference type="NCBI Taxonomy" id="49495"/>
    <lineage>
        <taxon>Eukaryota</taxon>
        <taxon>Viridiplantae</taxon>
        <taxon>Streptophyta</taxon>
        <taxon>Embryophyta</taxon>
        <taxon>Tracheophyta</taxon>
        <taxon>Polypodiopsida</taxon>
        <taxon>Polypodiidae</taxon>
        <taxon>Polypodiales</taxon>
        <taxon>Pteridineae</taxon>
        <taxon>Pteridaceae</taxon>
        <taxon>Parkerioideae</taxon>
        <taxon>Ceratopteris</taxon>
    </lineage>
</organism>
<keyword evidence="3" id="KW-1185">Reference proteome</keyword>
<dbReference type="InterPro" id="IPR036312">
    <property type="entry name" value="Bifun_inhib/LTP/seed_sf"/>
</dbReference>
<dbReference type="Pfam" id="PF14547">
    <property type="entry name" value="Hydrophob_seed"/>
    <property type="match status" value="1"/>
</dbReference>
<sequence length="87" mass="8906">MWYVRGGSGTPGSGAGGGTTTCPLNIIKLNVCSTTTAVLVDVEVCLCLAIDAKVLGISNIDIPKLDIVARIMTACGQTLPPNFTCPP</sequence>
<feature type="domain" description="Hydrophobic seed protein" evidence="1">
    <location>
        <begin position="40"/>
        <end position="86"/>
    </location>
</feature>
<accession>A0A8T2RHE7</accession>
<reference evidence="2 3" key="1">
    <citation type="submission" date="2021-08" db="EMBL/GenBank/DDBJ databases">
        <title>WGS assembly of Ceratopteris richardii.</title>
        <authorList>
            <person name="Marchant D.B."/>
            <person name="Chen G."/>
            <person name="Jenkins J."/>
            <person name="Shu S."/>
            <person name="Leebens-Mack J."/>
            <person name="Grimwood J."/>
            <person name="Schmutz J."/>
            <person name="Soltis P."/>
            <person name="Soltis D."/>
            <person name="Chen Z.-H."/>
        </authorList>
    </citation>
    <scope>NUCLEOTIDE SEQUENCE [LARGE SCALE GENOMIC DNA]</scope>
    <source>
        <strain evidence="2">Whitten #5841</strain>
        <tissue evidence="2">Leaf</tissue>
    </source>
</reference>
<evidence type="ECO:0000313" key="2">
    <source>
        <dbReference type="EMBL" id="KAH7295234.1"/>
    </source>
</evidence>
<dbReference type="Proteomes" id="UP000825935">
    <property type="component" value="Chromosome 27"/>
</dbReference>
<name>A0A8T2RHE7_CERRI</name>
<gene>
    <name evidence="2" type="ORF">KP509_27G038800</name>
</gene>
<dbReference type="OrthoDB" id="696558at2759"/>
<dbReference type="EMBL" id="CM035432">
    <property type="protein sequence ID" value="KAH7295234.1"/>
    <property type="molecule type" value="Genomic_DNA"/>
</dbReference>
<dbReference type="InterPro" id="IPR027923">
    <property type="entry name" value="Hydrophob_seed_dom"/>
</dbReference>
<evidence type="ECO:0000313" key="3">
    <source>
        <dbReference type="Proteomes" id="UP000825935"/>
    </source>
</evidence>
<dbReference type="AlphaFoldDB" id="A0A8T2RHE7"/>